<dbReference type="Gene3D" id="4.10.240.10">
    <property type="entry name" value="Zn(2)-C6 fungal-type DNA-binding domain"/>
    <property type="match status" value="1"/>
</dbReference>
<keyword evidence="2" id="KW-0539">Nucleus</keyword>
<feature type="compositionally biased region" description="Polar residues" evidence="3">
    <location>
        <begin position="32"/>
        <end position="88"/>
    </location>
</feature>
<dbReference type="InParanoid" id="A0A1Y2MCH0"/>
<dbReference type="InterPro" id="IPR001138">
    <property type="entry name" value="Zn2Cys6_DnaBD"/>
</dbReference>
<dbReference type="PROSITE" id="PS00463">
    <property type="entry name" value="ZN2_CY6_FUNGAL_1"/>
    <property type="match status" value="1"/>
</dbReference>
<evidence type="ECO:0000313" key="6">
    <source>
        <dbReference type="Proteomes" id="UP000193240"/>
    </source>
</evidence>
<keyword evidence="6" id="KW-1185">Reference proteome</keyword>
<dbReference type="Pfam" id="PF04082">
    <property type="entry name" value="Fungal_trans"/>
    <property type="match status" value="1"/>
</dbReference>
<keyword evidence="1" id="KW-0479">Metal-binding</keyword>
<dbReference type="SMART" id="SM00066">
    <property type="entry name" value="GAL4"/>
    <property type="match status" value="1"/>
</dbReference>
<dbReference type="PANTHER" id="PTHR47431:SF1">
    <property type="entry name" value="ZN(II)2CYS6 TRANSCRIPTION FACTOR (EUROFUNG)"/>
    <property type="match status" value="1"/>
</dbReference>
<evidence type="ECO:0000313" key="5">
    <source>
        <dbReference type="EMBL" id="OSS52938.1"/>
    </source>
</evidence>
<gene>
    <name evidence="5" type="ORF">B5807_02109</name>
</gene>
<dbReference type="SUPFAM" id="SSF57701">
    <property type="entry name" value="Zn2/Cys6 DNA-binding domain"/>
    <property type="match status" value="1"/>
</dbReference>
<dbReference type="InterPro" id="IPR007219">
    <property type="entry name" value="XnlR_reg_dom"/>
</dbReference>
<dbReference type="PANTHER" id="PTHR47431">
    <property type="entry name" value="ZN(II)2CYS6 TRANSCRIPTION FACTOR (EUROFUNG)-RELATED"/>
    <property type="match status" value="1"/>
</dbReference>
<dbReference type="AlphaFoldDB" id="A0A1Y2MCH0"/>
<dbReference type="EMBL" id="KZ107839">
    <property type="protein sequence ID" value="OSS52938.1"/>
    <property type="molecule type" value="Genomic_DNA"/>
</dbReference>
<dbReference type="CDD" id="cd00067">
    <property type="entry name" value="GAL4"/>
    <property type="match status" value="1"/>
</dbReference>
<dbReference type="Pfam" id="PF00172">
    <property type="entry name" value="Zn_clus"/>
    <property type="match status" value="1"/>
</dbReference>
<evidence type="ECO:0000256" key="3">
    <source>
        <dbReference type="SAM" id="MobiDB-lite"/>
    </source>
</evidence>
<reference evidence="5 6" key="1">
    <citation type="journal article" date="2017" name="Genome Announc.">
        <title>Genome sequence of the saprophytic ascomycete Epicoccum nigrum ICMP 19927 strain isolated from New Zealand.</title>
        <authorList>
            <person name="Fokin M."/>
            <person name="Fleetwood D."/>
            <person name="Weir B.S."/>
            <person name="Villas-Boas S.G."/>
        </authorList>
    </citation>
    <scope>NUCLEOTIDE SEQUENCE [LARGE SCALE GENOMIC DNA]</scope>
    <source>
        <strain evidence="5 6">ICMP 19927</strain>
    </source>
</reference>
<protein>
    <recommendedName>
        <fullName evidence="4">Zn(2)-C6 fungal-type domain-containing protein</fullName>
    </recommendedName>
</protein>
<name>A0A1Y2MCH0_EPING</name>
<proteinExistence type="predicted"/>
<feature type="region of interest" description="Disordered" evidence="3">
    <location>
        <begin position="20"/>
        <end position="93"/>
    </location>
</feature>
<evidence type="ECO:0000256" key="2">
    <source>
        <dbReference type="ARBA" id="ARBA00023242"/>
    </source>
</evidence>
<dbReference type="GO" id="GO:0006351">
    <property type="term" value="P:DNA-templated transcription"/>
    <property type="evidence" value="ECO:0007669"/>
    <property type="project" value="InterPro"/>
</dbReference>
<dbReference type="OMA" id="PCARCIT"/>
<dbReference type="Proteomes" id="UP000193240">
    <property type="component" value="Unassembled WGS sequence"/>
</dbReference>
<dbReference type="InterPro" id="IPR036864">
    <property type="entry name" value="Zn2-C6_fun-type_DNA-bd_sf"/>
</dbReference>
<evidence type="ECO:0000256" key="1">
    <source>
        <dbReference type="ARBA" id="ARBA00022723"/>
    </source>
</evidence>
<sequence>MSPYAMPMAQIMPGVPAGSAGVDPAYWPHDLSNGSLSPRTVQQSPGGYSSARDSVSQSITPTAQTPPQSDSSRKNSSVEGGQQNSQKNKLAVDASQRASVAVACVPCRSRHLKCDGGVRCSRCRADGVDCTYIKSRRGWKGKRKNKPEDQVSPVAINGAQTPHVPISNGHMVNGTIVAPNGQISSPNSYYNGETPIMSQLSPTQPLSAQTMPPPSAHAQMNLNGTQRLNKFGHIGPETAIQAFYYYFYNSHPFCLPEPRLLELFNQRKAPLLEYAVQYLGSSYLPAIPTSMYKEALDRYIDTGNFVRDGWSVQALLLYAIGLHANNEVPRAAHIFAIAQDLTLEIGLNRMEYALMHGESNPQIEECWRRTWWGMYCANGMLCAVNPGVQFRLKDVLTDVPLPCENDQYFSGHIPYPASLQDYDDSAFMPSLPVYSSYTYLIDAIRILGKVFECARLDSTFEYHAVDVVDQYLTNWRLHLPVNKLDIVNNDGVVDEVLFQAHMVNSGSTIMLHRPRSNLGFGRVEGVNICVQPGQVLLPTQTREIHTAKCLTSAENISSLIRLPGQLLHHTPFFTCVVVMASVVHLSYWSFLVPDGQDDIVKQSIRLDVGTLQQYSNTWPIANVVLGQVRGVAHTLFNSKKAMSIHLWSNIAQGDVIRDVIEEGSHVPQQNYAQLIAPMLKS</sequence>
<dbReference type="STRING" id="105696.A0A1Y2MCH0"/>
<dbReference type="GO" id="GO:0008270">
    <property type="term" value="F:zinc ion binding"/>
    <property type="evidence" value="ECO:0007669"/>
    <property type="project" value="InterPro"/>
</dbReference>
<feature type="domain" description="Zn(2)-C6 fungal-type" evidence="4">
    <location>
        <begin position="103"/>
        <end position="132"/>
    </location>
</feature>
<dbReference type="PROSITE" id="PS50048">
    <property type="entry name" value="ZN2_CY6_FUNGAL_2"/>
    <property type="match status" value="1"/>
</dbReference>
<dbReference type="CDD" id="cd12148">
    <property type="entry name" value="fungal_TF_MHR"/>
    <property type="match status" value="1"/>
</dbReference>
<dbReference type="GO" id="GO:0000981">
    <property type="term" value="F:DNA-binding transcription factor activity, RNA polymerase II-specific"/>
    <property type="evidence" value="ECO:0007669"/>
    <property type="project" value="InterPro"/>
</dbReference>
<evidence type="ECO:0000259" key="4">
    <source>
        <dbReference type="PROSITE" id="PS50048"/>
    </source>
</evidence>
<accession>A0A1Y2MCH0</accession>
<organism evidence="5 6">
    <name type="scientific">Epicoccum nigrum</name>
    <name type="common">Soil fungus</name>
    <name type="synonym">Epicoccum purpurascens</name>
    <dbReference type="NCBI Taxonomy" id="105696"/>
    <lineage>
        <taxon>Eukaryota</taxon>
        <taxon>Fungi</taxon>
        <taxon>Dikarya</taxon>
        <taxon>Ascomycota</taxon>
        <taxon>Pezizomycotina</taxon>
        <taxon>Dothideomycetes</taxon>
        <taxon>Pleosporomycetidae</taxon>
        <taxon>Pleosporales</taxon>
        <taxon>Pleosporineae</taxon>
        <taxon>Didymellaceae</taxon>
        <taxon>Epicoccum</taxon>
    </lineage>
</organism>
<dbReference type="GO" id="GO:0003677">
    <property type="term" value="F:DNA binding"/>
    <property type="evidence" value="ECO:0007669"/>
    <property type="project" value="InterPro"/>
</dbReference>